<reference evidence="2 3" key="1">
    <citation type="journal article" date="2016" name="Nat. Commun.">
        <title>Thousands of microbial genomes shed light on interconnected biogeochemical processes in an aquifer system.</title>
        <authorList>
            <person name="Anantharaman K."/>
            <person name="Brown C.T."/>
            <person name="Hug L.A."/>
            <person name="Sharon I."/>
            <person name="Castelle C.J."/>
            <person name="Probst A.J."/>
            <person name="Thomas B.C."/>
            <person name="Singh A."/>
            <person name="Wilkins M.J."/>
            <person name="Karaoz U."/>
            <person name="Brodie E.L."/>
            <person name="Williams K.H."/>
            <person name="Hubbard S.S."/>
            <person name="Banfield J.F."/>
        </authorList>
    </citation>
    <scope>NUCLEOTIDE SEQUENCE [LARGE SCALE GENOMIC DNA]</scope>
</reference>
<dbReference type="STRING" id="1802443.A2117_01295"/>
<keyword evidence="1" id="KW-1133">Transmembrane helix</keyword>
<dbReference type="Proteomes" id="UP000179245">
    <property type="component" value="Unassembled WGS sequence"/>
</dbReference>
<dbReference type="EMBL" id="MHTO01000004">
    <property type="protein sequence ID" value="OHA62732.1"/>
    <property type="molecule type" value="Genomic_DNA"/>
</dbReference>
<comment type="caution">
    <text evidence="2">The sequence shown here is derived from an EMBL/GenBank/DDBJ whole genome shotgun (WGS) entry which is preliminary data.</text>
</comment>
<evidence type="ECO:0000256" key="1">
    <source>
        <dbReference type="SAM" id="Phobius"/>
    </source>
</evidence>
<feature type="transmembrane region" description="Helical" evidence="1">
    <location>
        <begin position="55"/>
        <end position="73"/>
    </location>
</feature>
<organism evidence="2 3">
    <name type="scientific">Candidatus Wildermuthbacteria bacterium GWA2_46_15</name>
    <dbReference type="NCBI Taxonomy" id="1802443"/>
    <lineage>
        <taxon>Bacteria</taxon>
        <taxon>Candidatus Wildermuthiibacteriota</taxon>
    </lineage>
</organism>
<dbReference type="AlphaFoldDB" id="A0A1G2QRV7"/>
<feature type="transmembrane region" description="Helical" evidence="1">
    <location>
        <begin position="165"/>
        <end position="188"/>
    </location>
</feature>
<keyword evidence="1" id="KW-0812">Transmembrane</keyword>
<keyword evidence="1" id="KW-0472">Membrane</keyword>
<name>A0A1G2QRV7_9BACT</name>
<evidence type="ECO:0000313" key="3">
    <source>
        <dbReference type="Proteomes" id="UP000179245"/>
    </source>
</evidence>
<sequence>MQTFLGAVSYLFGIIARPLLFIVNGVVDTIKVGSVIFVICLSAFFDEPVNRRGKILFGIFILVSCLVIFWGLPGLRELGLKAQTFLHPIFASVSGFNLFGTVLAVFAMIYGLNVLKYSSKSLSARIRYGISFLIGTWGILWFVGLDNLKYLLQLAINEFSRSNPHLVYYTPIAVIVAVIFTPELLAYLKKVIAKISKQWQESRERERRICEAKQQDALRTEKFANDSAISKLKQLDGDIIALSHFNGTETEFGTACGNINVVVREIQNYTLTMNPGDRITLAANLLSILQQLEQTSERYKKSGAEACVVVLENSIKRFKNLIATVKRL</sequence>
<protein>
    <submittedName>
        <fullName evidence="2">Uncharacterized protein</fullName>
    </submittedName>
</protein>
<feature type="transmembrane region" description="Helical" evidence="1">
    <location>
        <begin position="126"/>
        <end position="145"/>
    </location>
</feature>
<feature type="transmembrane region" description="Helical" evidence="1">
    <location>
        <begin position="20"/>
        <end position="43"/>
    </location>
</feature>
<gene>
    <name evidence="2" type="ORF">A2117_01295</name>
</gene>
<accession>A0A1G2QRV7</accession>
<proteinExistence type="predicted"/>
<evidence type="ECO:0000313" key="2">
    <source>
        <dbReference type="EMBL" id="OHA62732.1"/>
    </source>
</evidence>
<feature type="transmembrane region" description="Helical" evidence="1">
    <location>
        <begin position="85"/>
        <end position="114"/>
    </location>
</feature>